<dbReference type="Pfam" id="PF13237">
    <property type="entry name" value="Fer4_10"/>
    <property type="match status" value="1"/>
</dbReference>
<dbReference type="PROSITE" id="PS51379">
    <property type="entry name" value="4FE4S_FER_2"/>
    <property type="match status" value="2"/>
</dbReference>
<dbReference type="RefSeq" id="WP_211534000.1">
    <property type="nucleotide sequence ID" value="NZ_CP058560.1"/>
</dbReference>
<dbReference type="Proteomes" id="UP000681041">
    <property type="component" value="Chromosome"/>
</dbReference>
<accession>A0A8T8K5C9</accession>
<dbReference type="PROSITE" id="PS00198">
    <property type="entry name" value="4FE4S_FER_1"/>
    <property type="match status" value="2"/>
</dbReference>
<dbReference type="SUPFAM" id="SSF54862">
    <property type="entry name" value="4Fe-4S ferredoxins"/>
    <property type="match status" value="1"/>
</dbReference>
<reference evidence="2" key="1">
    <citation type="submission" date="2020-07" db="EMBL/GenBank/DDBJ databases">
        <title>Methanobacterium. sp. MethCan genome.</title>
        <authorList>
            <person name="Postec A."/>
            <person name="Quemeneur M."/>
        </authorList>
    </citation>
    <scope>NUCLEOTIDE SEQUENCE</scope>
    <source>
        <strain evidence="2">MethCAN</strain>
    </source>
</reference>
<protein>
    <submittedName>
        <fullName evidence="2">Ferredoxin family protein</fullName>
    </submittedName>
</protein>
<dbReference type="GeneID" id="64819968"/>
<sequence>MIKLDPNLCKGCNICMEFCPKKVYEQSKTLDKKGVHIPIPKNQDECSKCNLCALMCPDQAIKVEEDDE</sequence>
<evidence type="ECO:0000259" key="1">
    <source>
        <dbReference type="PROSITE" id="PS51379"/>
    </source>
</evidence>
<dbReference type="PANTHER" id="PTHR43122:SF1">
    <property type="entry name" value="IRON-SULFUR-BINDING PROTEIN"/>
    <property type="match status" value="1"/>
</dbReference>
<feature type="domain" description="4Fe-4S ferredoxin-type" evidence="1">
    <location>
        <begin position="37"/>
        <end position="66"/>
    </location>
</feature>
<dbReference type="KEGG" id="meme:HYG87_04345"/>
<evidence type="ECO:0000313" key="2">
    <source>
        <dbReference type="EMBL" id="QUH23052.1"/>
    </source>
</evidence>
<dbReference type="AlphaFoldDB" id="A0A8T8K5C9"/>
<keyword evidence="3" id="KW-1185">Reference proteome</keyword>
<evidence type="ECO:0000313" key="3">
    <source>
        <dbReference type="Proteomes" id="UP000681041"/>
    </source>
</evidence>
<dbReference type="PANTHER" id="PTHR43122">
    <property type="entry name" value="FERREDOXIN SUBUNIT OF PYRUVATE:FLAVODOXIN OXIDOREDUCTASE-RELATED"/>
    <property type="match status" value="1"/>
</dbReference>
<dbReference type="EMBL" id="CP058560">
    <property type="protein sequence ID" value="QUH23052.1"/>
    <property type="molecule type" value="Genomic_DNA"/>
</dbReference>
<gene>
    <name evidence="2" type="ORF">HYG87_04345</name>
</gene>
<dbReference type="OrthoDB" id="51316at2157"/>
<dbReference type="InterPro" id="IPR017896">
    <property type="entry name" value="4Fe4S_Fe-S-bd"/>
</dbReference>
<feature type="domain" description="4Fe-4S ferredoxin-type" evidence="1">
    <location>
        <begin position="1"/>
        <end position="29"/>
    </location>
</feature>
<name>A0A8T8K5C9_9EURY</name>
<dbReference type="Gene3D" id="3.30.70.20">
    <property type="match status" value="1"/>
</dbReference>
<proteinExistence type="predicted"/>
<dbReference type="InterPro" id="IPR017900">
    <property type="entry name" value="4Fe4S_Fe_S_CS"/>
</dbReference>
<organism evidence="2 3">
    <name type="scientific">Methanobacterium alkalithermotolerans</name>
    <dbReference type="NCBI Taxonomy" id="2731220"/>
    <lineage>
        <taxon>Archaea</taxon>
        <taxon>Methanobacteriati</taxon>
        <taxon>Methanobacteriota</taxon>
        <taxon>Methanomada group</taxon>
        <taxon>Methanobacteria</taxon>
        <taxon>Methanobacteriales</taxon>
        <taxon>Methanobacteriaceae</taxon>
        <taxon>Methanobacterium</taxon>
    </lineage>
</organism>
<dbReference type="GO" id="GO:0016491">
    <property type="term" value="F:oxidoreductase activity"/>
    <property type="evidence" value="ECO:0007669"/>
    <property type="project" value="UniProtKB-ARBA"/>
</dbReference>